<gene>
    <name evidence="1" type="ORF">ADP64_000055</name>
</gene>
<evidence type="ECO:0000313" key="2">
    <source>
        <dbReference type="Proteomes" id="UP000201646"/>
    </source>
</evidence>
<reference evidence="1" key="1">
    <citation type="submission" date="2015-09" db="EMBL/GenBank/DDBJ databases">
        <authorList>
            <person name="Zhao X."/>
        </authorList>
    </citation>
    <scope>NUCLEOTIDE SEQUENCE</scope>
</reference>
<evidence type="ECO:0000313" key="1">
    <source>
        <dbReference type="EMBL" id="ALA45415.1"/>
    </source>
</evidence>
<keyword evidence="2" id="KW-1185">Reference proteome</keyword>
<name>A0A0K2FHT1_9CAUD</name>
<dbReference type="GeneID" id="26798938"/>
<sequence length="140" mass="15656">MGLKIIRKPDTITLTDSDVRDALVDYVERHSGREIDKITGEGIRYHPTQAVQSGSEKLYSSLFVTVTLKDEERWTDQPAAARRDTTGTIQDVKALIVSLNERCGSAHERAAMDSAISTLRHVVVLLGRLRRLEEHDGDLT</sequence>
<dbReference type="KEGG" id="vg:26798938"/>
<protein>
    <submittedName>
        <fullName evidence="1">Uncharacterized protein</fullName>
    </submittedName>
</protein>
<organism evidence="1 2">
    <name type="scientific">Achromobacter phage phiAxp-2</name>
    <dbReference type="NCBI Taxonomy" id="1664246"/>
    <lineage>
        <taxon>Viruses</taxon>
        <taxon>Duplodnaviria</taxon>
        <taxon>Heunggongvirae</taxon>
        <taxon>Uroviricota</taxon>
        <taxon>Caudoviricetes</taxon>
        <taxon>Casjensviridae</taxon>
        <taxon>Fengtaivirus</taxon>
        <taxon>Fengtaivirus Axp2</taxon>
    </lineage>
</organism>
<proteinExistence type="predicted"/>
<dbReference type="EMBL" id="KT321316">
    <property type="protein sequence ID" value="ALA45415.1"/>
    <property type="molecule type" value="Genomic_DNA"/>
</dbReference>
<dbReference type="Proteomes" id="UP000201646">
    <property type="component" value="Segment"/>
</dbReference>
<dbReference type="RefSeq" id="YP_009226473.1">
    <property type="nucleotide sequence ID" value="NC_029106.1"/>
</dbReference>
<accession>A0A0K2FHT1</accession>